<sequence>MKDVDFAQQQIVVRDGKGSKSRMTMLPSSVAAEQSKA</sequence>
<gene>
    <name evidence="2" type="ORF">NDI38_07200</name>
</gene>
<protein>
    <submittedName>
        <fullName evidence="2">Uncharacterized protein</fullName>
    </submittedName>
</protein>
<proteinExistence type="predicted"/>
<evidence type="ECO:0000313" key="2">
    <source>
        <dbReference type="EMBL" id="MEP1058225.1"/>
    </source>
</evidence>
<name>A0ABV0KGA1_9CYAN</name>
<organism evidence="2 3">
    <name type="scientific">Stenomitos frigidus AS-A4</name>
    <dbReference type="NCBI Taxonomy" id="2933935"/>
    <lineage>
        <taxon>Bacteria</taxon>
        <taxon>Bacillati</taxon>
        <taxon>Cyanobacteriota</taxon>
        <taxon>Cyanophyceae</taxon>
        <taxon>Leptolyngbyales</taxon>
        <taxon>Leptolyngbyaceae</taxon>
        <taxon>Stenomitos</taxon>
    </lineage>
</organism>
<evidence type="ECO:0000256" key="1">
    <source>
        <dbReference type="SAM" id="MobiDB-lite"/>
    </source>
</evidence>
<comment type="caution">
    <text evidence="2">The sequence shown here is derived from an EMBL/GenBank/DDBJ whole genome shotgun (WGS) entry which is preliminary data.</text>
</comment>
<accession>A0ABV0KGA1</accession>
<feature type="region of interest" description="Disordered" evidence="1">
    <location>
        <begin position="15"/>
        <end position="37"/>
    </location>
</feature>
<dbReference type="Proteomes" id="UP001476950">
    <property type="component" value="Unassembled WGS sequence"/>
</dbReference>
<keyword evidence="3" id="KW-1185">Reference proteome</keyword>
<dbReference type="EMBL" id="JAMPLM010000004">
    <property type="protein sequence ID" value="MEP1058225.1"/>
    <property type="molecule type" value="Genomic_DNA"/>
</dbReference>
<evidence type="ECO:0000313" key="3">
    <source>
        <dbReference type="Proteomes" id="UP001476950"/>
    </source>
</evidence>
<reference evidence="2 3" key="1">
    <citation type="submission" date="2022-04" db="EMBL/GenBank/DDBJ databases">
        <title>Positive selection, recombination, and allopatry shape intraspecific diversity of widespread and dominant cyanobacteria.</title>
        <authorList>
            <person name="Wei J."/>
            <person name="Shu W."/>
            <person name="Hu C."/>
        </authorList>
    </citation>
    <scope>NUCLEOTIDE SEQUENCE [LARGE SCALE GENOMIC DNA]</scope>
    <source>
        <strain evidence="2 3">AS-A4</strain>
    </source>
</reference>